<dbReference type="EMBL" id="LUEZ02000084">
    <property type="protein sequence ID" value="RDB19112.1"/>
    <property type="molecule type" value="Genomic_DNA"/>
</dbReference>
<dbReference type="OrthoDB" id="3245731at2759"/>
<evidence type="ECO:0000313" key="1">
    <source>
        <dbReference type="EMBL" id="RDB19112.1"/>
    </source>
</evidence>
<reference evidence="1" key="1">
    <citation type="submission" date="2018-04" db="EMBL/GenBank/DDBJ databases">
        <title>Whole genome sequencing of Hypsizygus marmoreus.</title>
        <authorList>
            <person name="Choi I.-G."/>
            <person name="Min B."/>
            <person name="Kim J.-G."/>
            <person name="Kim S."/>
            <person name="Oh Y.-L."/>
            <person name="Kong W.-S."/>
            <person name="Park H."/>
            <person name="Jeong J."/>
            <person name="Song E.-S."/>
        </authorList>
    </citation>
    <scope>NUCLEOTIDE SEQUENCE [LARGE SCALE GENOMIC DNA]</scope>
    <source>
        <strain evidence="1">51987-8</strain>
    </source>
</reference>
<protein>
    <submittedName>
        <fullName evidence="1">Uncharacterized protein</fullName>
    </submittedName>
</protein>
<dbReference type="InParanoid" id="A0A369JCQ9"/>
<evidence type="ECO:0000313" key="2">
    <source>
        <dbReference type="Proteomes" id="UP000076154"/>
    </source>
</evidence>
<sequence>MSNPARTSKTTALLGDTPTFSINSLAVEALLNILNNRRTAQAADEGNSCQCTTGFADQLLTSLREAGVATPTPMTRFENHTRRHCATCYKNYIEKNNHLNACQIYYQQAEVRDLLVSKWSSGYETQSVVTNQTGAPSIMTVNSVEGPDWSTTSTPPGKVLVMEMRYRCYKDFSWPGPHAPIPDIWCEGRHTTVSEIVDYVRFLGRCAERKCLRRIDVAPPRTGADAPAGTDVTQAGS</sequence>
<dbReference type="AlphaFoldDB" id="A0A369JCQ9"/>
<gene>
    <name evidence="1" type="ORF">Hypma_014279</name>
</gene>
<organism evidence="1 2">
    <name type="scientific">Hypsizygus marmoreus</name>
    <name type="common">White beech mushroom</name>
    <name type="synonym">Agaricus marmoreus</name>
    <dbReference type="NCBI Taxonomy" id="39966"/>
    <lineage>
        <taxon>Eukaryota</taxon>
        <taxon>Fungi</taxon>
        <taxon>Dikarya</taxon>
        <taxon>Basidiomycota</taxon>
        <taxon>Agaricomycotina</taxon>
        <taxon>Agaricomycetes</taxon>
        <taxon>Agaricomycetidae</taxon>
        <taxon>Agaricales</taxon>
        <taxon>Tricholomatineae</taxon>
        <taxon>Lyophyllaceae</taxon>
        <taxon>Hypsizygus</taxon>
    </lineage>
</organism>
<name>A0A369JCQ9_HYPMA</name>
<comment type="caution">
    <text evidence="1">The sequence shown here is derived from an EMBL/GenBank/DDBJ whole genome shotgun (WGS) entry which is preliminary data.</text>
</comment>
<dbReference type="Proteomes" id="UP000076154">
    <property type="component" value="Unassembled WGS sequence"/>
</dbReference>
<proteinExistence type="predicted"/>
<keyword evidence="2" id="KW-1185">Reference proteome</keyword>
<accession>A0A369JCQ9</accession>